<protein>
    <submittedName>
        <fullName evidence="1">Uncharacterized protein</fullName>
    </submittedName>
</protein>
<dbReference type="STRING" id="491915.Aflv_1956"/>
<organism evidence="1 2">
    <name type="scientific">Anoxybacillus flavithermus (strain DSM 21510 / WK1)</name>
    <dbReference type="NCBI Taxonomy" id="491915"/>
    <lineage>
        <taxon>Bacteria</taxon>
        <taxon>Bacillati</taxon>
        <taxon>Bacillota</taxon>
        <taxon>Bacilli</taxon>
        <taxon>Bacillales</taxon>
        <taxon>Anoxybacillaceae</taxon>
        <taxon>Anoxybacillus</taxon>
    </lineage>
</organism>
<dbReference type="EMBL" id="CP000922">
    <property type="protein sequence ID" value="ACJ34317.1"/>
    <property type="molecule type" value="Genomic_DNA"/>
</dbReference>
<sequence>MSHRRAGHQRLSEPSFLLHLQTVIQAFSFIIPPIHLIHAHRCDTRERAERFAKRQALGPQRRASFLLRSV</sequence>
<dbReference type="Proteomes" id="UP000000742">
    <property type="component" value="Chromosome"/>
</dbReference>
<name>B7GL88_ANOFW</name>
<dbReference type="AlphaFoldDB" id="B7GL88"/>
<reference evidence="1 2" key="1">
    <citation type="journal article" date="2008" name="Genome Biol.">
        <title>Encapsulated in silica: genome, proteome and physiology of the thermophilic bacterium Anoxybacillus flavithermus WK1.</title>
        <authorList>
            <person name="Saw J.H."/>
            <person name="Mountain B.W."/>
            <person name="Feng L."/>
            <person name="Omelchenko M.V."/>
            <person name="Hou S."/>
            <person name="Saito J.A."/>
            <person name="Stott M.B."/>
            <person name="Li D."/>
            <person name="Zhao G."/>
            <person name="Wu J."/>
            <person name="Galperin M.Y."/>
            <person name="Koonin E.V."/>
            <person name="Makarova K.S."/>
            <person name="Wolf Y.I."/>
            <person name="Rigden D.J."/>
            <person name="Dunfield P.F."/>
            <person name="Wang L."/>
            <person name="Alam M."/>
        </authorList>
    </citation>
    <scope>NUCLEOTIDE SEQUENCE [LARGE SCALE GENOMIC DNA]</scope>
    <source>
        <strain evidence="2">DSM 21510 / WK1</strain>
    </source>
</reference>
<proteinExistence type="predicted"/>
<accession>B7GL88</accession>
<gene>
    <name evidence="1" type="ordered locus">Aflv_1956</name>
</gene>
<dbReference type="KEGG" id="afl:Aflv_1956"/>
<evidence type="ECO:0000313" key="1">
    <source>
        <dbReference type="EMBL" id="ACJ34317.1"/>
    </source>
</evidence>
<evidence type="ECO:0000313" key="2">
    <source>
        <dbReference type="Proteomes" id="UP000000742"/>
    </source>
</evidence>
<dbReference type="HOGENOM" id="CLU_2748961_0_0_9"/>